<sequence>MSAPMDAARTNPIEGGASYKLSHRLFRLAWNVVWALLASWTPPFMRGWRRWLLRRFGATIDDTAGVYGSAQIWYPPNLTMGAHAYIGPGAIVYCMAPITLDDYAIVSQRAHLCAGTHNIDDPNFQLEVRPIRIGRRGWVAAEAFVGPGVTIGEGAVLGGRAVAFRDLKPWGVYSGNPAGWLRERRVRFSEQED</sequence>
<dbReference type="SUPFAM" id="SSF51161">
    <property type="entry name" value="Trimeric LpxA-like enzymes"/>
    <property type="match status" value="1"/>
</dbReference>
<name>A0ABW0FVU6_9CAUL</name>
<keyword evidence="2" id="KW-0808">Transferase</keyword>
<dbReference type="Proteomes" id="UP001596152">
    <property type="component" value="Unassembled WGS sequence"/>
</dbReference>
<protein>
    <submittedName>
        <fullName evidence="3">Colanic acid biosynthesis acetyltransferase</fullName>
    </submittedName>
</protein>
<accession>A0ABW0FVU6</accession>
<dbReference type="InterPro" id="IPR051159">
    <property type="entry name" value="Hexapeptide_acetyltransf"/>
</dbReference>
<dbReference type="EMBL" id="JBHSLF010000052">
    <property type="protein sequence ID" value="MFC5345671.1"/>
    <property type="molecule type" value="Genomic_DNA"/>
</dbReference>
<gene>
    <name evidence="3" type="ORF">ACFPIE_17285</name>
</gene>
<dbReference type="Gene3D" id="2.160.10.10">
    <property type="entry name" value="Hexapeptide repeat proteins"/>
    <property type="match status" value="1"/>
</dbReference>
<evidence type="ECO:0000313" key="3">
    <source>
        <dbReference type="EMBL" id="MFC5345671.1"/>
    </source>
</evidence>
<comment type="caution">
    <text evidence="3">The sequence shown here is derived from an EMBL/GenBank/DDBJ whole genome shotgun (WGS) entry which is preliminary data.</text>
</comment>
<keyword evidence="4" id="KW-1185">Reference proteome</keyword>
<comment type="similarity">
    <text evidence="1">Belongs to the transferase hexapeptide repeat family.</text>
</comment>
<dbReference type="CDD" id="cd05825">
    <property type="entry name" value="LbH_wcaF_like"/>
    <property type="match status" value="1"/>
</dbReference>
<organism evidence="3 4">
    <name type="scientific">Brevundimonas staleyi</name>
    <dbReference type="NCBI Taxonomy" id="74326"/>
    <lineage>
        <taxon>Bacteria</taxon>
        <taxon>Pseudomonadati</taxon>
        <taxon>Pseudomonadota</taxon>
        <taxon>Alphaproteobacteria</taxon>
        <taxon>Caulobacterales</taxon>
        <taxon>Caulobacteraceae</taxon>
        <taxon>Brevundimonas</taxon>
    </lineage>
</organism>
<dbReference type="RefSeq" id="WP_374038222.1">
    <property type="nucleotide sequence ID" value="NZ_CP169082.1"/>
</dbReference>
<evidence type="ECO:0000256" key="2">
    <source>
        <dbReference type="ARBA" id="ARBA00022679"/>
    </source>
</evidence>
<evidence type="ECO:0000256" key="1">
    <source>
        <dbReference type="ARBA" id="ARBA00007274"/>
    </source>
</evidence>
<dbReference type="PANTHER" id="PTHR23416">
    <property type="entry name" value="SIALIC ACID SYNTHASE-RELATED"/>
    <property type="match status" value="1"/>
</dbReference>
<dbReference type="InterPro" id="IPR011004">
    <property type="entry name" value="Trimer_LpxA-like_sf"/>
</dbReference>
<evidence type="ECO:0000313" key="4">
    <source>
        <dbReference type="Proteomes" id="UP001596152"/>
    </source>
</evidence>
<dbReference type="PANTHER" id="PTHR23416:SF23">
    <property type="entry name" value="ACETYLTRANSFERASE C18B11.09C-RELATED"/>
    <property type="match status" value="1"/>
</dbReference>
<proteinExistence type="inferred from homology"/>
<reference evidence="4" key="1">
    <citation type="journal article" date="2019" name="Int. J. Syst. Evol. Microbiol.">
        <title>The Global Catalogue of Microorganisms (GCM) 10K type strain sequencing project: providing services to taxonomists for standard genome sequencing and annotation.</title>
        <authorList>
            <consortium name="The Broad Institute Genomics Platform"/>
            <consortium name="The Broad Institute Genome Sequencing Center for Infectious Disease"/>
            <person name="Wu L."/>
            <person name="Ma J."/>
        </authorList>
    </citation>
    <scope>NUCLEOTIDE SEQUENCE [LARGE SCALE GENOMIC DNA]</scope>
    <source>
        <strain evidence="4">JCM 12125</strain>
    </source>
</reference>